<evidence type="ECO:0000313" key="2">
    <source>
        <dbReference type="Proteomes" id="UP001164929"/>
    </source>
</evidence>
<gene>
    <name evidence="1" type="ORF">NC653_025774</name>
</gene>
<protein>
    <submittedName>
        <fullName evidence="1">Uncharacterized protein</fullName>
    </submittedName>
</protein>
<reference evidence="1" key="1">
    <citation type="journal article" date="2023" name="Mol. Ecol. Resour.">
        <title>Chromosome-level genome assembly of a triploid poplar Populus alba 'Berolinensis'.</title>
        <authorList>
            <person name="Chen S."/>
            <person name="Yu Y."/>
            <person name="Wang X."/>
            <person name="Wang S."/>
            <person name="Zhang T."/>
            <person name="Zhou Y."/>
            <person name="He R."/>
            <person name="Meng N."/>
            <person name="Wang Y."/>
            <person name="Liu W."/>
            <person name="Liu Z."/>
            <person name="Liu J."/>
            <person name="Guo Q."/>
            <person name="Huang H."/>
            <person name="Sederoff R.R."/>
            <person name="Wang G."/>
            <person name="Qu G."/>
            <person name="Chen S."/>
        </authorList>
    </citation>
    <scope>NUCLEOTIDE SEQUENCE</scope>
    <source>
        <strain evidence="1">SC-2020</strain>
    </source>
</reference>
<name>A0AAD6MCJ9_9ROSI</name>
<dbReference type="EMBL" id="JAQIZT010000010">
    <property type="protein sequence ID" value="KAJ6982771.1"/>
    <property type="molecule type" value="Genomic_DNA"/>
</dbReference>
<proteinExistence type="predicted"/>
<dbReference type="AlphaFoldDB" id="A0AAD6MCJ9"/>
<sequence>MLETLALCIDVHVLGTSHRRAPKRWFHLVYLLGAFLISDKN</sequence>
<organism evidence="1 2">
    <name type="scientific">Populus alba x Populus x berolinensis</name>
    <dbReference type="NCBI Taxonomy" id="444605"/>
    <lineage>
        <taxon>Eukaryota</taxon>
        <taxon>Viridiplantae</taxon>
        <taxon>Streptophyta</taxon>
        <taxon>Embryophyta</taxon>
        <taxon>Tracheophyta</taxon>
        <taxon>Spermatophyta</taxon>
        <taxon>Magnoliopsida</taxon>
        <taxon>eudicotyledons</taxon>
        <taxon>Gunneridae</taxon>
        <taxon>Pentapetalae</taxon>
        <taxon>rosids</taxon>
        <taxon>fabids</taxon>
        <taxon>Malpighiales</taxon>
        <taxon>Salicaceae</taxon>
        <taxon>Saliceae</taxon>
        <taxon>Populus</taxon>
    </lineage>
</organism>
<comment type="caution">
    <text evidence="1">The sequence shown here is derived from an EMBL/GenBank/DDBJ whole genome shotgun (WGS) entry which is preliminary data.</text>
</comment>
<dbReference type="Proteomes" id="UP001164929">
    <property type="component" value="Chromosome 10"/>
</dbReference>
<keyword evidence="2" id="KW-1185">Reference proteome</keyword>
<accession>A0AAD6MCJ9</accession>
<evidence type="ECO:0000313" key="1">
    <source>
        <dbReference type="EMBL" id="KAJ6982771.1"/>
    </source>
</evidence>